<feature type="region of interest" description="Disordered" evidence="1">
    <location>
        <begin position="1"/>
        <end position="46"/>
    </location>
</feature>
<reference evidence="2" key="1">
    <citation type="submission" date="2020-09" db="EMBL/GenBank/DDBJ databases">
        <title>A novel bacterium of genus Mangrovicoccus, isolated from South China Sea.</title>
        <authorList>
            <person name="Huang H."/>
            <person name="Mo K."/>
            <person name="Hu Y."/>
        </authorList>
    </citation>
    <scope>NUCLEOTIDE SEQUENCE</scope>
    <source>
        <strain evidence="2">HB182678</strain>
    </source>
</reference>
<dbReference type="EMBL" id="JACVXA010000089">
    <property type="protein sequence ID" value="MBE3640375.1"/>
    <property type="molecule type" value="Genomic_DNA"/>
</dbReference>
<accession>A0A8J6YZ94</accession>
<evidence type="ECO:0000313" key="2">
    <source>
        <dbReference type="EMBL" id="MBE3640375.1"/>
    </source>
</evidence>
<dbReference type="Proteomes" id="UP000609121">
    <property type="component" value="Unassembled WGS sequence"/>
</dbReference>
<evidence type="ECO:0000256" key="1">
    <source>
        <dbReference type="SAM" id="MobiDB-lite"/>
    </source>
</evidence>
<comment type="caution">
    <text evidence="2">The sequence shown here is derived from an EMBL/GenBank/DDBJ whole genome shotgun (WGS) entry which is preliminary data.</text>
</comment>
<keyword evidence="3" id="KW-1185">Reference proteome</keyword>
<evidence type="ECO:0000313" key="3">
    <source>
        <dbReference type="Proteomes" id="UP000609121"/>
    </source>
</evidence>
<dbReference type="AlphaFoldDB" id="A0A8J6YZ94"/>
<protein>
    <submittedName>
        <fullName evidence="2">Uncharacterized protein</fullName>
    </submittedName>
</protein>
<gene>
    <name evidence="2" type="ORF">ICN82_19400</name>
</gene>
<organism evidence="2 3">
    <name type="scientific">Mangrovicoccus algicola</name>
    <dbReference type="NCBI Taxonomy" id="2771008"/>
    <lineage>
        <taxon>Bacteria</taxon>
        <taxon>Pseudomonadati</taxon>
        <taxon>Pseudomonadota</taxon>
        <taxon>Alphaproteobacteria</taxon>
        <taxon>Rhodobacterales</taxon>
        <taxon>Paracoccaceae</taxon>
        <taxon>Mangrovicoccus</taxon>
    </lineage>
</organism>
<feature type="compositionally biased region" description="Low complexity" evidence="1">
    <location>
        <begin position="26"/>
        <end position="46"/>
    </location>
</feature>
<proteinExistence type="predicted"/>
<sequence>MPPLPERPSSDAAALPSAGLRDRPEAAALAPLPQPSRAAAPLPLSPSPGAAALIPGRLAGQAPPTTGAPLFAVILVDPQPGDLPPWARSVALGPAGLKAPPGGREILALLPGGTGRGQLAAMARDLAALDRPGPVLLSGAPREVAEVQALLDRAGLGAVGAVPGLALPGLRQVPAYPEAPLEQRLARAAVHARREGAVMIAVPDSLQARAAIGAFLEGAGSDLRPATAGQALARLAGP</sequence>
<name>A0A8J6YZ94_9RHOB</name>